<evidence type="ECO:0000313" key="4">
    <source>
        <dbReference type="Proteomes" id="UP000265515"/>
    </source>
</evidence>
<feature type="compositionally biased region" description="Acidic residues" evidence="2">
    <location>
        <begin position="351"/>
        <end position="372"/>
    </location>
</feature>
<dbReference type="AlphaFoldDB" id="A0A388LQD3"/>
<evidence type="ECO:0000313" key="3">
    <source>
        <dbReference type="EMBL" id="GBG84550.1"/>
    </source>
</evidence>
<proteinExistence type="predicted"/>
<evidence type="ECO:0000256" key="1">
    <source>
        <dbReference type="SAM" id="Coils"/>
    </source>
</evidence>
<reference evidence="3 4" key="1">
    <citation type="journal article" date="2018" name="Cell">
        <title>The Chara Genome: Secondary Complexity and Implications for Plant Terrestrialization.</title>
        <authorList>
            <person name="Nishiyama T."/>
            <person name="Sakayama H."/>
            <person name="Vries J.D."/>
            <person name="Buschmann H."/>
            <person name="Saint-Marcoux D."/>
            <person name="Ullrich K.K."/>
            <person name="Haas F.B."/>
            <person name="Vanderstraeten L."/>
            <person name="Becker D."/>
            <person name="Lang D."/>
            <person name="Vosolsobe S."/>
            <person name="Rombauts S."/>
            <person name="Wilhelmsson P.K.I."/>
            <person name="Janitza P."/>
            <person name="Kern R."/>
            <person name="Heyl A."/>
            <person name="Rumpler F."/>
            <person name="Villalobos L.I.A.C."/>
            <person name="Clay J.M."/>
            <person name="Skokan R."/>
            <person name="Toyoda A."/>
            <person name="Suzuki Y."/>
            <person name="Kagoshima H."/>
            <person name="Schijlen E."/>
            <person name="Tajeshwar N."/>
            <person name="Catarino B."/>
            <person name="Hetherington A.J."/>
            <person name="Saltykova A."/>
            <person name="Bonnot C."/>
            <person name="Breuninger H."/>
            <person name="Symeonidi A."/>
            <person name="Radhakrishnan G.V."/>
            <person name="Van Nieuwerburgh F."/>
            <person name="Deforce D."/>
            <person name="Chang C."/>
            <person name="Karol K.G."/>
            <person name="Hedrich R."/>
            <person name="Ulvskov P."/>
            <person name="Glockner G."/>
            <person name="Delwiche C.F."/>
            <person name="Petrasek J."/>
            <person name="Van de Peer Y."/>
            <person name="Friml J."/>
            <person name="Beilby M."/>
            <person name="Dolan L."/>
            <person name="Kohara Y."/>
            <person name="Sugano S."/>
            <person name="Fujiyama A."/>
            <person name="Delaux P.-M."/>
            <person name="Quint M."/>
            <person name="TheiBen G."/>
            <person name="Hagemann M."/>
            <person name="Harholt J."/>
            <person name="Dunand C."/>
            <person name="Zachgo S."/>
            <person name="Langdale J."/>
            <person name="Maumus F."/>
            <person name="Straeten D.V.D."/>
            <person name="Gould S.B."/>
            <person name="Rensing S.A."/>
        </authorList>
    </citation>
    <scope>NUCLEOTIDE SEQUENCE [LARGE SCALE GENOMIC DNA]</scope>
    <source>
        <strain evidence="3 4">S276</strain>
    </source>
</reference>
<keyword evidence="1" id="KW-0175">Coiled coil</keyword>
<organism evidence="3 4">
    <name type="scientific">Chara braunii</name>
    <name type="common">Braun's stonewort</name>
    <dbReference type="NCBI Taxonomy" id="69332"/>
    <lineage>
        <taxon>Eukaryota</taxon>
        <taxon>Viridiplantae</taxon>
        <taxon>Streptophyta</taxon>
        <taxon>Charophyceae</taxon>
        <taxon>Charales</taxon>
        <taxon>Characeae</taxon>
        <taxon>Chara</taxon>
    </lineage>
</organism>
<keyword evidence="4" id="KW-1185">Reference proteome</keyword>
<name>A0A388LQD3_CHABU</name>
<comment type="caution">
    <text evidence="3">The sequence shown here is derived from an EMBL/GenBank/DDBJ whole genome shotgun (WGS) entry which is preliminary data.</text>
</comment>
<gene>
    <name evidence="3" type="ORF">CBR_g38832</name>
</gene>
<feature type="compositionally biased region" description="Basic residues" evidence="2">
    <location>
        <begin position="59"/>
        <end position="68"/>
    </location>
</feature>
<feature type="region of interest" description="Disordered" evidence="2">
    <location>
        <begin position="32"/>
        <end position="79"/>
    </location>
</feature>
<feature type="compositionally biased region" description="Polar residues" evidence="2">
    <location>
        <begin position="192"/>
        <end position="202"/>
    </location>
</feature>
<feature type="region of interest" description="Disordered" evidence="2">
    <location>
        <begin position="183"/>
        <end position="205"/>
    </location>
</feature>
<accession>A0A388LQD3</accession>
<dbReference type="Proteomes" id="UP000265515">
    <property type="component" value="Unassembled WGS sequence"/>
</dbReference>
<feature type="region of interest" description="Disordered" evidence="2">
    <location>
        <begin position="344"/>
        <end position="372"/>
    </location>
</feature>
<feature type="region of interest" description="Disordered" evidence="2">
    <location>
        <begin position="223"/>
        <end position="242"/>
    </location>
</feature>
<dbReference type="Gramene" id="GBG84550">
    <property type="protein sequence ID" value="GBG84550"/>
    <property type="gene ID" value="CBR_g38832"/>
</dbReference>
<dbReference type="EMBL" id="BFEA01000480">
    <property type="protein sequence ID" value="GBG84550.1"/>
    <property type="molecule type" value="Genomic_DNA"/>
</dbReference>
<evidence type="ECO:0000256" key="2">
    <source>
        <dbReference type="SAM" id="MobiDB-lite"/>
    </source>
</evidence>
<sequence length="424" mass="48842">MAGEAATTIAVEVDTMIVEMVGTMIVETEGTMNVCQNPRPGWRGSNKARPAASSDSHQRRSYSPRNYHRGSSSQDREVQSQLREYIDLDRAKKEEKNWKKEERKEVKKREEAERLQAEVAKEAKRKKAEKKVKKAQMEEEKYALMSKDMRLEMKSEMCEFKDEMRAGFLKIVAEGQKLLKGKGKQPGYVSDECQSSHRYARSNTEELTVRTNKLTLKDKRKRGPKVYVGDNPPIEGSTKRTSRRSCLKTGGRKTLRVVASKAKRRVKLSPTFVKKLASAVKMKKPTSSGLLGRYRYRSEEMARLKRLDAITLHKLCNDKGVPYNGKIETIFDLANHRTYIAFGPKDKEENDPVEELEEEEGPLEEEETNEEDTAVCEDLGVAEYWRLCRFCNRLHEKSKTMDPRIKKIEKIKLRDMQIVSEKPP</sequence>
<protein>
    <submittedName>
        <fullName evidence="3">Uncharacterized protein</fullName>
    </submittedName>
</protein>
<feature type="coiled-coil region" evidence="1">
    <location>
        <begin position="98"/>
        <end position="145"/>
    </location>
</feature>